<feature type="transmembrane region" description="Helical" evidence="1">
    <location>
        <begin position="187"/>
        <end position="219"/>
    </location>
</feature>
<evidence type="ECO:0000313" key="2">
    <source>
        <dbReference type="EMBL" id="MEE6701858.1"/>
    </source>
</evidence>
<feature type="transmembrane region" description="Helical" evidence="1">
    <location>
        <begin position="49"/>
        <end position="67"/>
    </location>
</feature>
<evidence type="ECO:0000256" key="1">
    <source>
        <dbReference type="SAM" id="Phobius"/>
    </source>
</evidence>
<proteinExistence type="predicted"/>
<accession>A0ABU7SUY0</accession>
<reference evidence="2 3" key="1">
    <citation type="submission" date="2023-02" db="EMBL/GenBank/DDBJ databases">
        <title>The predominant lactic acid bacteria and yeasts involved in the spontaneous fermentation of millet during the production of the traditional porridge Hausa koko in Ghana.</title>
        <authorList>
            <person name="Atter A."/>
            <person name="Diaz M."/>
        </authorList>
    </citation>
    <scope>NUCLEOTIDE SEQUENCE [LARGE SCALE GENOMIC DNA]</scope>
    <source>
        <strain evidence="2 3">FI11552</strain>
    </source>
</reference>
<feature type="transmembrane region" description="Helical" evidence="1">
    <location>
        <begin position="74"/>
        <end position="90"/>
    </location>
</feature>
<feature type="transmembrane region" description="Helical" evidence="1">
    <location>
        <begin position="163"/>
        <end position="180"/>
    </location>
</feature>
<sequence length="405" mass="47031">MLTKLKSKWNRFWHTPLTGEKLFFFAYTISLFCSFIINTTFMQYIPVRYLNWINYLMILVLILKVIIFDHSKPIQLLFFGLLLMLAAYSWRKTTLTLLMVMMAYILAAKGISFHKIVERYFDVNFVMIVGISLYSMLGIVRNLGFERDGFIRHSMGVDYPTDFAAYILYLVVAYLFLNYSKLNYRHYIGLIFLAVCLNLITNARLDVYMLLITLIVFLITKRAESPQNLMARTVVSSFWSLSVILPYGYFLLTEFFDSKTEIFVELNKILSGRLLYGHLALDKYGITIFGQHIVEHGWGGVAGLERFRNAQFKYFFIDSTFIRLFVIYGAILGIFIISVLVIISVRETLKHNYVFPAVILIITISSLIDQHLLEITFNPFLLALLANTSENKSEDRFNNEKAVHS</sequence>
<organism evidence="2 3">
    <name type="scientific">Limosilactobacillus pontis</name>
    <dbReference type="NCBI Taxonomy" id="35787"/>
    <lineage>
        <taxon>Bacteria</taxon>
        <taxon>Bacillati</taxon>
        <taxon>Bacillota</taxon>
        <taxon>Bacilli</taxon>
        <taxon>Lactobacillales</taxon>
        <taxon>Lactobacillaceae</taxon>
        <taxon>Limosilactobacillus</taxon>
    </lineage>
</organism>
<feature type="transmembrane region" description="Helical" evidence="1">
    <location>
        <begin position="96"/>
        <end position="113"/>
    </location>
</feature>
<dbReference type="RefSeq" id="WP_331192524.1">
    <property type="nucleotide sequence ID" value="NZ_JAQSEO010000032.1"/>
</dbReference>
<name>A0ABU7SUY0_9LACO</name>
<keyword evidence="3" id="KW-1185">Reference proteome</keyword>
<feature type="transmembrane region" description="Helical" evidence="1">
    <location>
        <begin position="231"/>
        <end position="252"/>
    </location>
</feature>
<keyword evidence="1" id="KW-1133">Transmembrane helix</keyword>
<feature type="transmembrane region" description="Helical" evidence="1">
    <location>
        <begin position="21"/>
        <end position="43"/>
    </location>
</feature>
<protein>
    <submittedName>
        <fullName evidence="2">Polymerase</fullName>
    </submittedName>
</protein>
<dbReference type="Proteomes" id="UP001335665">
    <property type="component" value="Unassembled WGS sequence"/>
</dbReference>
<feature type="transmembrane region" description="Helical" evidence="1">
    <location>
        <begin position="351"/>
        <end position="368"/>
    </location>
</feature>
<dbReference type="EMBL" id="JAQSFA010000032">
    <property type="protein sequence ID" value="MEE6701858.1"/>
    <property type="molecule type" value="Genomic_DNA"/>
</dbReference>
<feature type="transmembrane region" description="Helical" evidence="1">
    <location>
        <begin position="125"/>
        <end position="143"/>
    </location>
</feature>
<comment type="caution">
    <text evidence="2">The sequence shown here is derived from an EMBL/GenBank/DDBJ whole genome shotgun (WGS) entry which is preliminary data.</text>
</comment>
<gene>
    <name evidence="2" type="ORF">PS396_08815</name>
</gene>
<keyword evidence="1" id="KW-0812">Transmembrane</keyword>
<feature type="transmembrane region" description="Helical" evidence="1">
    <location>
        <begin position="321"/>
        <end position="345"/>
    </location>
</feature>
<evidence type="ECO:0000313" key="3">
    <source>
        <dbReference type="Proteomes" id="UP001335665"/>
    </source>
</evidence>
<keyword evidence="1" id="KW-0472">Membrane</keyword>